<gene>
    <name evidence="1" type="ORF">EO081_07535</name>
</gene>
<dbReference type="EMBL" id="SDPT01000001">
    <property type="protein sequence ID" value="RXZ35460.1"/>
    <property type="molecule type" value="Genomic_DNA"/>
</dbReference>
<name>A0A4Q2J1A3_9SPHN</name>
<protein>
    <submittedName>
        <fullName evidence="1">DUF2303 family protein</fullName>
    </submittedName>
</protein>
<dbReference type="OrthoDB" id="7346200at2"/>
<organism evidence="1 2">
    <name type="scientific">Sphingomonas desiccabilis</name>
    <dbReference type="NCBI Taxonomy" id="429134"/>
    <lineage>
        <taxon>Bacteria</taxon>
        <taxon>Pseudomonadati</taxon>
        <taxon>Pseudomonadota</taxon>
        <taxon>Alphaproteobacteria</taxon>
        <taxon>Sphingomonadales</taxon>
        <taxon>Sphingomonadaceae</taxon>
        <taxon>Sphingomonas</taxon>
    </lineage>
</organism>
<reference evidence="1 2" key="1">
    <citation type="submission" date="2019-01" db="EMBL/GenBank/DDBJ databases">
        <title>Sphingomonas mucosissima sp. nov. and Sphingomonas desiccabilis sp. nov., from biological soil crusts in the Colorado Plateau, USA.</title>
        <authorList>
            <person name="Zhu D."/>
        </authorList>
    </citation>
    <scope>NUCLEOTIDE SEQUENCE [LARGE SCALE GENOMIC DNA]</scope>
    <source>
        <strain evidence="1 2">CP1D</strain>
    </source>
</reference>
<dbReference type="Pfam" id="PF10065">
    <property type="entry name" value="DUF2303"/>
    <property type="match status" value="1"/>
</dbReference>
<dbReference type="InterPro" id="IPR019276">
    <property type="entry name" value="DUF2303"/>
</dbReference>
<comment type="caution">
    <text evidence="1">The sequence shown here is derived from an EMBL/GenBank/DDBJ whole genome shotgun (WGS) entry which is preliminary data.</text>
</comment>
<dbReference type="Proteomes" id="UP000292347">
    <property type="component" value="Unassembled WGS sequence"/>
</dbReference>
<accession>A0A4Q2J1A3</accession>
<proteinExistence type="predicted"/>
<evidence type="ECO:0000313" key="1">
    <source>
        <dbReference type="EMBL" id="RXZ35460.1"/>
    </source>
</evidence>
<dbReference type="RefSeq" id="WP_129341229.1">
    <property type="nucleotide sequence ID" value="NZ_JAWDJZ010000006.1"/>
</dbReference>
<keyword evidence="2" id="KW-1185">Reference proteome</keyword>
<evidence type="ECO:0000313" key="2">
    <source>
        <dbReference type="Proteomes" id="UP000292347"/>
    </source>
</evidence>
<dbReference type="AlphaFoldDB" id="A0A4Q2J1A3"/>
<sequence>MTETDSHTVADRTGELMETAFNVAGEHLRANVETLTDPRDGSEAPFVLTRDGATVVRSDAFDAYRDFPLHRTGTASLTQLPSFIALVNRFKLSHSAIFASDDFSSPSLTAIFDYHPDNSAVDAAAFVQSMRHRASYAFPLSKEWQAWIGKDAKPMGMGDFARFIEDHIVDISADPADQFAKSSQDFVQANRGTLATPSKLVEISRGLQVYERAVIKEAKNLSTGEAQFTFDSEHTDGDGKPLTLPTMFSITIPVFARSADAFRLIARFRYRKTGEGLVFWYELWRPDLTFETAFNEALDKVSAETGLPIYTGAPEQVRA</sequence>